<dbReference type="InterPro" id="IPR036886">
    <property type="entry name" value="Villin_headpiece_dom_sf"/>
</dbReference>
<reference evidence="8 9" key="1">
    <citation type="submission" date="2017-12" db="EMBL/GenBank/DDBJ databases">
        <title>Integrating genomic resources of turbot (Scophthalmus maximus) in depth evaluation of genetic and physical mapping variation across individuals.</title>
        <authorList>
            <person name="Martinez P."/>
        </authorList>
    </citation>
    <scope>NUCLEOTIDE SEQUENCE [LARGE SCALE GENOMIC DNA]</scope>
</reference>
<dbReference type="SUPFAM" id="SSF55753">
    <property type="entry name" value="Actin depolymerizing proteins"/>
    <property type="match status" value="5"/>
</dbReference>
<dbReference type="Gene3D" id="1.10.950.10">
    <property type="entry name" value="Villin headpiece domain"/>
    <property type="match status" value="1"/>
</dbReference>
<dbReference type="InterPro" id="IPR006862">
    <property type="entry name" value="Thio_Ohase/aa_AcTrfase"/>
</dbReference>
<feature type="region of interest" description="Disordered" evidence="4">
    <location>
        <begin position="1053"/>
        <end position="1129"/>
    </location>
</feature>
<dbReference type="InterPro" id="IPR014940">
    <property type="entry name" value="BAAT_C"/>
</dbReference>
<evidence type="ECO:0000256" key="3">
    <source>
        <dbReference type="SAM" id="Coils"/>
    </source>
</evidence>
<dbReference type="InterPro" id="IPR029006">
    <property type="entry name" value="ADF-H/Gelsolin-like_dom_sf"/>
</dbReference>
<dbReference type="STRING" id="52904.ENSSMAP00000014773"/>
<evidence type="ECO:0000313" key="9">
    <source>
        <dbReference type="Proteomes" id="UP000246464"/>
    </source>
</evidence>
<feature type="domain" description="Gelsolin-like" evidence="5">
    <location>
        <begin position="1693"/>
        <end position="1759"/>
    </location>
</feature>
<dbReference type="GO" id="GO:0006631">
    <property type="term" value="P:fatty acid metabolic process"/>
    <property type="evidence" value="ECO:0007669"/>
    <property type="project" value="TreeGrafter"/>
</dbReference>
<sequence length="3444" mass="382558">MFRNPWISSFHVNHVQPSGQGVWSNEHDPSPLREHDFTTGRCRCDLRVRGSAISQELDVNFLKLGSKAPAKLCSSASFPTEALSFQSDFSLGDKTALVKSVSDTDAKLLAVLPKVTLYFLIKQSVSELKKHFEAPVTKDLGMNRKERVARRLEGIETDAPPALVPGGLVANRMLEEDQPRYTRASDPCEPCVMDRVHRVKGGVGSGRPEPKLVYVDPVMLSTSSTPTSGPADPTSLSSKAERIARYKAERRRQLSERYGILLDQEADIDFTPRHRSRRDPETPGRQTTARRDKDRHESEEPEQEPRLPYRSGVGKVYMRTHPDPAPANTSSPAHTQQAPPPTQERPSRHSERERAMNMENYRRGGTQERESSPASKRDYSIAAVPNSPRTARRASLPSTRYGISPGDLFIEQQAQSILNRQGIRVREKLPRDETVQRPPDWSPDKNQVNRHSAQGNTQYTPQHSESTQQRSVHQPQPIPGHHPAQVQTAYPSSAPEYHHPGPAVDLQPYLAMPAPVATAKLPGPPEVPPRRRVSADQIYATHKEARLEVRQALKEEPHTEGLLKSRKAVLPSEIRRREKSVEDTHRGWQNYKIQKEEHPSQQQDPQRKQDPQLDKEFEPQMEQLQDPSGHQRFDSAVYLQKTSSLPQAKNRSTEMSGGPKHKVRTRSMSDIGISQHSTMYRMERAAANRETSRAIPPSGMANGEMGTLDTRVSVAQLRHSYLENANRKPEFETAKVDLLAVEVDPASGSDRDRGARRPRRYITPGDSRMSERFRTQPITSAERFESDRSRLSPSQLQDAEMDEEKLDDRAKMSVAAKRSLFRELERTSDGSIPKPRSRNAAVERRLRRVQDRSHTQPVTNKEVVNASSIQASSQPGSAVQEQAKDADERRKPAQALGPEEEDGQEEPFLDEPDLSTLSLAEKMALFNRMAQTTGKTAEGALRGDTRQRRANARFQTQPITQGEVQQLKTGGAIKVEPLSASLVRSVAAVTSQAAVTMVTVPPGGSSSVADGDGDDDDGLCAGKSTAIPYIPAQQQATGNAGSHQERALRYFSMTQSGDPGHPEPELDSSPPLAESRERESRERAEAGGGGGGGRGRGGSHLREEQEQEQEQERSSGRSQGGVSERERECVCVRERERRLRRHLISIFSHAFASWLPLCGGSPSPHMLTVRPSCVRGQKGSCAPPPFAPAHAYLPDHSAALRPPVAKVSSRTVCHVSSSQTVIQSPPTPRKPFAPPPQQPPPTQPKPPSLIQPPPTYPKPLAQSPQTQPRPQGFVQPLPKPYPQTAPQPPPKPQVPPQTPPKPQSLPKALVKSQSLPLPLDPGEDYSRHSVHSGDLLSPTESGDRLCDGMSSKQMSIRERVALLKKSGEEDWRNRINKKQEVVKVASTEQQAQLWEQTEQTCQKKRSGEEIEAQMTIEERKQMISTREDAWRTRGRGAANDSTQYTVAARMVKKGLAASSSVISPILSPVATKLKSNTPAVGKPQEEIEARPEMESDKKLDKLENFLGRLNSKVAGLQETTITVTEKAVKEVMKLDDEIFSKFYRRVAEFPRLPTRIEISEDFDSIFGSQGPRLPSAMVQHKRSVRPSRNVQSSRNPVKMLAAREDIRHEYTEQRLNVAQLESKRMKAEKSQMNKTSEYSEAALAGLASKENFGSVSLRSVNISEQMSNNSAMPYKNLMLMQIKGRRHVQTRLVEPRASSLNSGDCFLLVTPERCFVWIGEFSNVIERAKAIDMATFIQTKKDMGCRANQVQTVEEGVDPQAPDHQHFWTILGGQMAYQPAGPPEEDEQFENAIVETNCIFRLLDDKLVPDDDEWGKVPHNSLLASKEVLVFDFGSEVYVWHGKEVTLAQRKVAFQLAKHLWNGTFDYTCCDVNPLDPSGCNALIPRKGQGRPDWAIFGRLTEHNETILFKEKFVDWTEAKAPTPKEGGDLVPELKEAPGRECRPYDATLMLPALQSSVATILDGVNVGRGYGPVETEDRMRTQELGTASVDVWHILEFDYSRLPRQSIGQFHEGDAYVVKWKYVVSTSVGRRQNPEARSTGPGKEKCCYFFWQGRHSTVSEKGTSALMTVELDEERGAQVQVQQGKEPPCFLQCFNGGMIIHAGKREEEEENTQSEWRLYCVRGEAPVEGHLLEVACHCSSLRSRASMILLNINRAIIYLWHGCKTQLHTRGVGNTAALKIKEQCPLEAGLHSSSKVSIHECDEGAEPPGFWEALGRKDRKAYDCMLQDTGKFNFTPRLFQLSSTSGEFVASEFFHLSRAADLVSSLPFLQEDLYNAAQPAYLHHEINNNNYYTMEHTGVQEGTQKNEKKPQKSYLIHAGLEPLTFTNMFPSWEHREDVAEITEGEAEVCNQIILVEDVLARLSQNTFPLAQLRARPLPEGVDPLRLELYLSDRDFERQDAVPATKGNSFVFCTAVLNSCCDVDGERSSRFGESECIVPFAFLCTVYIQKKILVCILEDFLCDIRHSELKRKITITLKCEDSASSLFVHHQLYKEIIFEGYTMMKLFRKAAARETFIVKAAGIFESVSACWQKTEKEPHRVLAKKKMSSQVRLRLLPSARCLFDEPLRLTVAGLRSRQLVALRALATDDKGVAFSSSATYRADAGGDIDLARDPSLSGSYVGVEPAGLLWSLRPDVLHTRFHKKCSLNPHVVNFSVHEGEGEGEGRMLAQAAGERRLIADGVGRRPVKEGNVRGVLFTPPGEGPFPAVLDLYTLDLGLSEKRASLLASRGFVVLTVALYGHDDMPKNIKEVHLDLFEEAIQFLKKQDKVGSKGVGVISLSKSGDLALSIASFLPDVEATVWINGCSANTVFPLYYKKKQILPPLMFDIGKLVHTESGAFIGKYVMNSTEAEENKATVVPIERAKGRFLFVAAEDDLNWDSKAYVDEMVERLQRHGKENFESVIYPGAGHYLEPPYGPNCPSSFHGLAGKPALWGGEASAHAAAEVHLWKKIQEFFRTHLSCASSGPLRRRQALTGCAAGDVCACAKPPLAEPTLVHSPDGILSRDVITRSHSVCYNYTRKKKMSSQVRLRLLPSARCLFDEPLRLTVAGLRSRQLVALRALATDDKGVAFSSSATYRADAGGDIDLARDPSLSGSYVGVEPAGLLWSLRPDVLHTRFHKNCSLNPHVVNFSVHEGEGEGRMLAQAAGERRLIADGVGRRPVKEGNVRGVLFTPPGGGPFPAVLDLYTLGGGLSEKRASLLASRGFVVLTVALYGHDDMPKNIKEVHLDYFEEAIRFLKKQDKVGSKGVGVISLCKSGDLALSIASFLPDVEATVWINGCSANTVFPLYYKKKQILPPLMFDIGKLVHTESGAFIGKYVMNSTEAEENKATVVPIERAKGRFLFVAAEDDLNWDSKAYVDEMVERLQRHGKENFESVIYPGAGHYLEPPYGPNCPSSFHGLIGKPILWGGEASAHAAAEVHLWKKIQEFFRTHLSCGAAQTRAKL</sequence>
<dbReference type="SUPFAM" id="SSF53474">
    <property type="entry name" value="alpha/beta-Hydrolases"/>
    <property type="match status" value="2"/>
</dbReference>
<keyword evidence="2" id="KW-0009">Actin-binding</keyword>
<feature type="region of interest" description="Disordered" evidence="4">
    <location>
        <begin position="1215"/>
        <end position="1352"/>
    </location>
</feature>
<feature type="compositionally biased region" description="Acidic residues" evidence="4">
    <location>
        <begin position="898"/>
        <end position="913"/>
    </location>
</feature>
<feature type="compositionally biased region" description="Basic and acidic residues" evidence="4">
    <location>
        <begin position="345"/>
        <end position="379"/>
    </location>
</feature>
<feature type="compositionally biased region" description="Basic and acidic residues" evidence="4">
    <location>
        <begin position="289"/>
        <end position="307"/>
    </location>
</feature>
<evidence type="ECO:0000259" key="6">
    <source>
        <dbReference type="Pfam" id="PF04775"/>
    </source>
</evidence>
<proteinExistence type="inferred from homology"/>
<dbReference type="InterPro" id="IPR007123">
    <property type="entry name" value="Gelsolin-like_dom"/>
</dbReference>
<evidence type="ECO:0000259" key="7">
    <source>
        <dbReference type="Pfam" id="PF08840"/>
    </source>
</evidence>
<dbReference type="InterPro" id="IPR029058">
    <property type="entry name" value="AB_hydrolase_fold"/>
</dbReference>
<dbReference type="Pfam" id="PF00626">
    <property type="entry name" value="Gelsolin"/>
    <property type="match status" value="1"/>
</dbReference>
<feature type="compositionally biased region" description="Basic and acidic residues" evidence="4">
    <location>
        <begin position="1100"/>
        <end position="1115"/>
    </location>
</feature>
<feature type="region of interest" description="Disordered" evidence="4">
    <location>
        <begin position="642"/>
        <end position="664"/>
    </location>
</feature>
<evidence type="ECO:0000256" key="2">
    <source>
        <dbReference type="ARBA" id="ARBA00023203"/>
    </source>
</evidence>
<feature type="region of interest" description="Disordered" evidence="4">
    <location>
        <begin position="745"/>
        <end position="913"/>
    </location>
</feature>
<name>A0A2U9BHX1_SCOMX</name>
<evidence type="ECO:0000313" key="8">
    <source>
        <dbReference type="EMBL" id="AWP03645.1"/>
    </source>
</evidence>
<feature type="compositionally biased region" description="Basic and acidic residues" evidence="4">
    <location>
        <begin position="882"/>
        <end position="891"/>
    </location>
</feature>
<feature type="compositionally biased region" description="Polar residues" evidence="4">
    <location>
        <begin position="865"/>
        <end position="880"/>
    </location>
</feature>
<dbReference type="PANTHER" id="PTHR10824:SF17">
    <property type="entry name" value="ACYL-COENZYME A THIOESTERASE 6"/>
    <property type="match status" value="1"/>
</dbReference>
<keyword evidence="3" id="KW-0175">Coiled coil</keyword>
<accession>A0A2U9BHX1</accession>
<feature type="domain" description="Acyl-CoA thioester hydrolase/bile acid-CoA amino acid N-acetyltransferase" evidence="6">
    <location>
        <begin position="2564"/>
        <end position="2689"/>
    </location>
</feature>
<feature type="compositionally biased region" description="Polar residues" evidence="4">
    <location>
        <begin position="221"/>
        <end position="238"/>
    </location>
</feature>
<dbReference type="InterPro" id="IPR007122">
    <property type="entry name" value="Villin/Gelsolin"/>
</dbReference>
<feature type="region of interest" description="Disordered" evidence="4">
    <location>
        <begin position="421"/>
        <end position="506"/>
    </location>
</feature>
<organism evidence="8 9">
    <name type="scientific">Scophthalmus maximus</name>
    <name type="common">Turbot</name>
    <name type="synonym">Psetta maxima</name>
    <dbReference type="NCBI Taxonomy" id="52904"/>
    <lineage>
        <taxon>Eukaryota</taxon>
        <taxon>Metazoa</taxon>
        <taxon>Chordata</taxon>
        <taxon>Craniata</taxon>
        <taxon>Vertebrata</taxon>
        <taxon>Euteleostomi</taxon>
        <taxon>Actinopterygii</taxon>
        <taxon>Neopterygii</taxon>
        <taxon>Teleostei</taxon>
        <taxon>Neoteleostei</taxon>
        <taxon>Acanthomorphata</taxon>
        <taxon>Carangaria</taxon>
        <taxon>Pleuronectiformes</taxon>
        <taxon>Pleuronectoidei</taxon>
        <taxon>Scophthalmidae</taxon>
        <taxon>Scophthalmus</taxon>
    </lineage>
</organism>
<evidence type="ECO:0000256" key="1">
    <source>
        <dbReference type="ARBA" id="ARBA00008418"/>
    </source>
</evidence>
<dbReference type="Gene3D" id="3.40.50.1820">
    <property type="entry name" value="alpha/beta hydrolase"/>
    <property type="match status" value="2"/>
</dbReference>
<dbReference type="GO" id="GO:0051015">
    <property type="term" value="F:actin filament binding"/>
    <property type="evidence" value="ECO:0007669"/>
    <property type="project" value="InterPro"/>
</dbReference>
<feature type="compositionally biased region" description="Gly residues" evidence="4">
    <location>
        <begin position="1086"/>
        <end position="1098"/>
    </location>
</feature>
<dbReference type="GO" id="GO:0047617">
    <property type="term" value="F:fatty acyl-CoA hydrolase activity"/>
    <property type="evidence" value="ECO:0007669"/>
    <property type="project" value="TreeGrafter"/>
</dbReference>
<feature type="domain" description="BAAT/Acyl-CoA thioester hydrolase C-terminal" evidence="7">
    <location>
        <begin position="3225"/>
        <end position="3434"/>
    </location>
</feature>
<dbReference type="EMBL" id="CP026249">
    <property type="protein sequence ID" value="AWP03645.1"/>
    <property type="molecule type" value="Genomic_DNA"/>
</dbReference>
<dbReference type="CDD" id="cd11288">
    <property type="entry name" value="gelsolin_S5_like"/>
    <property type="match status" value="1"/>
</dbReference>
<dbReference type="SUPFAM" id="SSF47050">
    <property type="entry name" value="VHP, Villin headpiece domain"/>
    <property type="match status" value="1"/>
</dbReference>
<dbReference type="Proteomes" id="UP000246464">
    <property type="component" value="Chromosome 7"/>
</dbReference>
<feature type="coiled-coil region" evidence="3">
    <location>
        <begin position="1603"/>
        <end position="1630"/>
    </location>
</feature>
<feature type="compositionally biased region" description="Low complexity" evidence="4">
    <location>
        <begin position="999"/>
        <end position="1010"/>
    </location>
</feature>
<feature type="compositionally biased region" description="Polar residues" evidence="4">
    <location>
        <begin position="642"/>
        <end position="655"/>
    </location>
</feature>
<evidence type="ECO:0000259" key="5">
    <source>
        <dbReference type="Pfam" id="PF00626"/>
    </source>
</evidence>
<dbReference type="PANTHER" id="PTHR10824">
    <property type="entry name" value="ACYL-COENZYME A THIOESTERASE-RELATED"/>
    <property type="match status" value="1"/>
</dbReference>
<feature type="region of interest" description="Disordered" evidence="4">
    <location>
        <begin position="594"/>
        <end position="614"/>
    </location>
</feature>
<feature type="region of interest" description="Disordered" evidence="4">
    <location>
        <begin position="271"/>
        <end position="400"/>
    </location>
</feature>
<evidence type="ECO:0000256" key="4">
    <source>
        <dbReference type="SAM" id="MobiDB-lite"/>
    </source>
</evidence>
<feature type="compositionally biased region" description="Polar residues" evidence="4">
    <location>
        <begin position="1215"/>
        <end position="1224"/>
    </location>
</feature>
<dbReference type="GO" id="GO:0007010">
    <property type="term" value="P:cytoskeleton organization"/>
    <property type="evidence" value="ECO:0007669"/>
    <property type="project" value="InterPro"/>
</dbReference>
<feature type="compositionally biased region" description="Basic and acidic residues" evidence="4">
    <location>
        <begin position="841"/>
        <end position="854"/>
    </location>
</feature>
<feature type="domain" description="BAAT/Acyl-CoA thioester hydrolase C-terminal" evidence="7">
    <location>
        <begin position="2751"/>
        <end position="2960"/>
    </location>
</feature>
<dbReference type="GO" id="GO:0006637">
    <property type="term" value="P:acyl-CoA metabolic process"/>
    <property type="evidence" value="ECO:0007669"/>
    <property type="project" value="TreeGrafter"/>
</dbReference>
<dbReference type="CDD" id="cd11280">
    <property type="entry name" value="gelsolin_like"/>
    <property type="match status" value="1"/>
</dbReference>
<comment type="similarity">
    <text evidence="1">Belongs to the villin/gelsolin family.</text>
</comment>
<dbReference type="InterPro" id="IPR042490">
    <property type="entry name" value="Thio_Ohase/BAAT_N"/>
</dbReference>
<feature type="domain" description="Acyl-CoA thioester hydrolase/bile acid-CoA amino acid N-acetyltransferase" evidence="6">
    <location>
        <begin position="3040"/>
        <end position="3163"/>
    </location>
</feature>
<feature type="compositionally biased region" description="Pro residues" evidence="4">
    <location>
        <begin position="1225"/>
        <end position="1257"/>
    </location>
</feature>
<dbReference type="Gene3D" id="2.60.40.2240">
    <property type="entry name" value="Acyl-CoA thioester hydrolase/BAAT N-terminal domain"/>
    <property type="match status" value="2"/>
</dbReference>
<protein>
    <submittedName>
        <fullName evidence="8">Putative supervillin-like</fullName>
    </submittedName>
</protein>
<dbReference type="Pfam" id="PF08840">
    <property type="entry name" value="BAAT_C"/>
    <property type="match status" value="2"/>
</dbReference>
<dbReference type="FunFam" id="3.40.50.1820:FF:000024">
    <property type="entry name" value="acyl-coenzyme A thioesterase 4"/>
    <property type="match status" value="2"/>
</dbReference>
<feature type="compositionally biased region" description="Pro residues" evidence="4">
    <location>
        <begin position="1277"/>
        <end position="1303"/>
    </location>
</feature>
<feature type="compositionally biased region" description="Basic and acidic residues" evidence="4">
    <location>
        <begin position="1074"/>
        <end position="1085"/>
    </location>
</feature>
<gene>
    <name evidence="8" type="ORF">SMAX5B_007183</name>
</gene>
<feature type="compositionally biased region" description="Polar residues" evidence="4">
    <location>
        <begin position="444"/>
        <end position="474"/>
    </location>
</feature>
<dbReference type="SMART" id="SM00262">
    <property type="entry name" value="GEL"/>
    <property type="match status" value="4"/>
</dbReference>
<feature type="region of interest" description="Disordered" evidence="4">
    <location>
        <begin position="999"/>
        <end position="1023"/>
    </location>
</feature>
<keyword evidence="9" id="KW-1185">Reference proteome</keyword>
<feature type="compositionally biased region" description="Basic and acidic residues" evidence="4">
    <location>
        <begin position="424"/>
        <end position="435"/>
    </location>
</feature>
<dbReference type="Pfam" id="PF04775">
    <property type="entry name" value="Bile_Hydr_Trans"/>
    <property type="match status" value="2"/>
</dbReference>
<dbReference type="CDD" id="cd11289">
    <property type="entry name" value="gelsolin_S2_like"/>
    <property type="match status" value="1"/>
</dbReference>
<dbReference type="CDD" id="cd11293">
    <property type="entry name" value="gelsolin_S4_like"/>
    <property type="match status" value="1"/>
</dbReference>
<dbReference type="Gene3D" id="3.40.20.10">
    <property type="entry name" value="Severin"/>
    <property type="match status" value="5"/>
</dbReference>
<feature type="region of interest" description="Disordered" evidence="4">
    <location>
        <begin position="221"/>
        <end position="240"/>
    </location>
</feature>